<dbReference type="Proteomes" id="UP001286313">
    <property type="component" value="Unassembled WGS sequence"/>
</dbReference>
<dbReference type="EMBL" id="JAWQEG010004423">
    <property type="protein sequence ID" value="KAK3861716.1"/>
    <property type="molecule type" value="Genomic_DNA"/>
</dbReference>
<evidence type="ECO:0000256" key="4">
    <source>
        <dbReference type="ARBA" id="ARBA00023055"/>
    </source>
</evidence>
<dbReference type="SMART" id="SM01169">
    <property type="entry name" value="DUF1943"/>
    <property type="match status" value="1"/>
</dbReference>
<dbReference type="PANTHER" id="PTHR23345">
    <property type="entry name" value="VITELLOGENIN-RELATED"/>
    <property type="match status" value="1"/>
</dbReference>
<evidence type="ECO:0000256" key="2">
    <source>
        <dbReference type="ARBA" id="ARBA00022729"/>
    </source>
</evidence>
<dbReference type="InterPro" id="IPR015817">
    <property type="entry name" value="Vitellinogen_open_b-sht_sub1"/>
</dbReference>
<dbReference type="SUPFAM" id="SSF56968">
    <property type="entry name" value="Lipovitellin-phosvitin complex, beta-sheet shell regions"/>
    <property type="match status" value="2"/>
</dbReference>
<dbReference type="FunFam" id="2.20.50.20:FF:000007">
    <property type="entry name" value="von Willebrand factor type D domaincontaining protein"/>
    <property type="match status" value="1"/>
</dbReference>
<dbReference type="SUPFAM" id="SSF48431">
    <property type="entry name" value="Lipovitellin-phosvitin complex, superhelical domain"/>
    <property type="match status" value="1"/>
</dbReference>
<evidence type="ECO:0000256" key="5">
    <source>
        <dbReference type="ARBA" id="ARBA00023121"/>
    </source>
</evidence>
<dbReference type="InterPro" id="IPR001747">
    <property type="entry name" value="Vitellogenin_N"/>
</dbReference>
<evidence type="ECO:0000313" key="11">
    <source>
        <dbReference type="Proteomes" id="UP001286313"/>
    </source>
</evidence>
<dbReference type="InterPro" id="IPR011030">
    <property type="entry name" value="Lipovitellin_superhlx_dom"/>
</dbReference>
<feature type="domain" description="Vitellogenin" evidence="9">
    <location>
        <begin position="1"/>
        <end position="563"/>
    </location>
</feature>
<dbReference type="InterPro" id="IPR015816">
    <property type="entry name" value="Vitellinogen_b-sht_N"/>
</dbReference>
<evidence type="ECO:0000256" key="7">
    <source>
        <dbReference type="ARBA" id="ARBA00023180"/>
    </source>
</evidence>
<reference evidence="10" key="1">
    <citation type="submission" date="2023-10" db="EMBL/GenBank/DDBJ databases">
        <title>Genome assemblies of two species of porcelain crab, Petrolisthes cinctipes and Petrolisthes manimaculis (Anomura: Porcellanidae).</title>
        <authorList>
            <person name="Angst P."/>
        </authorList>
    </citation>
    <scope>NUCLEOTIDE SEQUENCE</scope>
    <source>
        <strain evidence="10">PB745_01</strain>
        <tissue evidence="10">Gill</tissue>
    </source>
</reference>
<dbReference type="Pfam" id="PF01347">
    <property type="entry name" value="Vitellogenin_N"/>
    <property type="match status" value="1"/>
</dbReference>
<dbReference type="InterPro" id="IPR050733">
    <property type="entry name" value="Vitellogenin/Apolipophorin"/>
</dbReference>
<evidence type="ECO:0000256" key="1">
    <source>
        <dbReference type="ARBA" id="ARBA00022448"/>
    </source>
</evidence>
<evidence type="ECO:0000256" key="3">
    <source>
        <dbReference type="ARBA" id="ARBA00022761"/>
    </source>
</evidence>
<dbReference type="GO" id="GO:0005319">
    <property type="term" value="F:lipid transporter activity"/>
    <property type="evidence" value="ECO:0007669"/>
    <property type="project" value="InterPro"/>
</dbReference>
<accession>A0AAE1EUM2</accession>
<keyword evidence="3" id="KW-0758">Storage protein</keyword>
<dbReference type="PROSITE" id="PS51211">
    <property type="entry name" value="VITELLOGENIN"/>
    <property type="match status" value="1"/>
</dbReference>
<dbReference type="Pfam" id="PF09172">
    <property type="entry name" value="Vit_open_b-sht"/>
    <property type="match status" value="1"/>
</dbReference>
<keyword evidence="2" id="KW-0732">Signal</keyword>
<dbReference type="GO" id="GO:0045735">
    <property type="term" value="F:nutrient reservoir activity"/>
    <property type="evidence" value="ECO:0007669"/>
    <property type="project" value="UniProtKB-KW"/>
</dbReference>
<dbReference type="Gene3D" id="1.25.10.20">
    <property type="entry name" value="Vitellinogen, superhelical"/>
    <property type="match status" value="1"/>
</dbReference>
<keyword evidence="5" id="KW-0446">Lipid-binding</keyword>
<keyword evidence="6" id="KW-1015">Disulfide bond</keyword>
<dbReference type="Gene3D" id="2.30.230.10">
    <property type="entry name" value="Lipovitellin, beta-sheet shell regions, chain A"/>
    <property type="match status" value="1"/>
</dbReference>
<sequence>MKVSIHINKLTEVQLEGSTHTQEFAEGVTKSPLRFSFQDGQVEALCSEVSEPAWVLNFKRGVLSTFQSSMTRPGHQDLQETDISGTCITHYKSTMEGDVMTIDKVKDLSSCTHRPDLSTYITGTTYISDSPIQSLPIFDSTNNCHQIIQQGILNTAECHESHKFRPFSSEEGGAITTVKTNMVLVSSDQPAVPPTNSEFVRKSAVYEETKEVPTLIEEVNQVLADLEEASHEDIRPSVPVLFSKLVASLKPLDNQALSDLYFNTRQTHSRKFLVDAMPLVQTAASMGVMKTMYVNGDITPTEADIWFTSLAFFKNPTSDMFTVIAPFVDEIPRQQALLGASALVNTYCKLHSQCEADAGVQQVLRAIEKHLGSSCRIINTPEHNNKMLILTALKALGNAGHWVNANQVLRQCYTEENDMEVRVAAIEAWRHTPCEYDRSHLLAAFQDETQDTEVRIAAYLAVMTCPTENVLNTIKDRLTSEAVNQVGSFVWTHLTNMQESAAPGKQWFRQIIGEDLLHNKFNTNALKYSRNFETSFFTNELNAGASVDSNVIFSSKSYLPRSAMLNLTLDLFGESVNLFEVGGRIQGFESYIEHFFGPAGYFPQEAVEGVLKNLHQTKPDPEATTLEGFLDNITDEPEGSYYLRVLGKEIHYNHFNDLNDIFQTSNPLDLIMELVRQGDIDYTKSFQLIDSSYSIPTVSGFPVTLNAKGTATLALRMNGNLNANSLTNFNIEGHLHPSAAIHMDGVMMVDAHVTRKGLQISSTLHTSTFLDGKIHINGGKLVDVAINTPKEKVEVIDVSTKFFIVEDENLVEKHPETNDMIQCTRDIIGMKLCQEMNYLTFADYYSVPYGGRIYLSKTDSQTGYIFQYAMKNNGVSLMIDSPGSEVDHKISLDIKKEDHGATFNVLTPWKSIEGKAEYELLADKKNLNINLRFDGSENYAFSTELLCSRGDEMKVEQTLVVSCPRGELINAKGSVTHIPAVNKYTVDIEETKIFASPLIFRASVGSDERNMEGNMELKSPLLNLKVNEVLTFSQTSISITTNIDYQDVNGRHTIDSTGLVKQEVSNEITTTTLEVKVQPNTWTPEPITLDYQLISSMGHFETTGKLVYGAEYTVEFAEDWTYTQNEDILELKNHATVSIPKYDIDIKSSHEFRLTHNELYINSKQQRNSEPETQATIEAKWDLEREIMLRLYTTTPEIASTQASFNKIAAGHYKIAASTNVGGKDVVMLEGSLLNNNSTPGEINTKVDFSLRSPIKTLQFNDFSLRSPIKTLQFNTEIFGDSEKAKLQMTSNLDGQNYQMVMEGTRTSLFVDTNLYKHILVNAYIRDAGLEQEMLVSVEWEKDIDPTKSIVIQGKIEPLAAEAVAKFLGREVSMKGKLLRNGAELGAQWAPNKILNIDIHFELNETKTLSATVETPFPGWEKQDVSVTLSATQNNLNARAVANWKNSEQMSLTISANLQPGFPENALSANILFSSTLNDLERLAFTLDHKMTTATINTNMEATWNDKKINGVINVTPSDNGIDASASFTSPFTQEALITLHYELNGNQLSTSLESKYGTYVSNITLAGHITLDQTHDVLLTLKVFTPLPFIPEMEANLKYTLDTTILAVVAEGNIGDNKMMLNINGEKTVNDNTTSITGDIRFITPFTYPLTANLSHNYDGQQFTSKFEMTRLWSSYGSLKFNADGHFISNNDIHIAANMDTPDNIGAFSFTHKIGNNHLTTAAKANVNGERIVVGLSGTLDAALSVVNLEGNINSNFNGLDDIKINLSSQKDESGRMSKIILSKGTESVIINHNITYTDMYNWVNSFRINDRYVVKNTQTHSGTVYDHVVRIQWDEQTISVKGTFDCNDSGPWKVFKSQLALETPWRPFENINASLDLQRNAEEVRANVALAYAQGYITELKTSNKILHDSFTSEATLSKTGWDTMGYHFNVELPRKTATLILRQADIEATTTLAGNWEHGKINGNLKFESTVLAEPVVIEGAVDVISTEKTFNLAVTTYTNEKYQITGHFSGDITNANFSLMSELPVERFHHVELRADYKITSFPITFNTELKIDSQNYKGNGQINTNGFQLQMNVNGGIGSVAGDWHYQTTKANAHLQIELPFIGVQNAEASIAYDFESENKINAKVTYNNKQISFSGKLENMTLTIEATTPFNNWETLNGVFFISSSAVNASLSRNDWKIEVTGTLHLTDNKGNGELTITTPFEGHQTISLEVIYLMEDNTKTIQIRSLHNNAEMSVKGVVNISNLQAPEMTLNILTPFPNIKSLKAKANWNVTNPMKTAEVKINHDDNMYHWRLEATTDSLLKGHISTKMSTPLNGFNDVSFKCNFDFTSMPYKTASEYVQDGVVSKLESTVSVTENTIQGNIITPITGWEEININGEYNLQQTQLTGHLEVNKGAQVYDVKGDVLFNTQTPKLNLEVKTPIPQFANTQLKMESNLVDTVKKFHIIFTNNDVTYSADFNGQFTQKVGNTKMIITSPIPGFTELQIDAEYNFTGDVKVAELIVKKEGQTQHFSLTSRINNNNIILDIITPFQDFEVMKLNADYSAEPGLHNVVATFVRDSNVYDFRTTVTLGDTSAQIKLITPIEAIKTVVVSGMYDISEGGVSASAKFHRNDELFEINTRYQFTPLASQFVIGIETPIAGWTTLGLTLTYDFASEKKTVEIAIEKNAIVKKIAYEGFYNLERGYSKLTTPIPGFETMDAEYVLSVDPNNNRLEALVKCSQNDQGWTFSASGHYRANEIVVRLETPFPDFEIMSIEGNIDAGTKTGKGVARIGSYTASINASYAPDNMFVELATPYAPLKFFSVSFKYNFISNGMDATLNATHNTNSYILHGTFHVSPRTSDLYIEATTPIPHLNKLSFQAKYDLDNMRQLVFGQTVIGEDVYIFSMGGGVEEKIAVLRVEVSTPCNGWTDVTFQTKIDLANEDKMLEISLERDGNVREIAIHGKFIGDTLNFDLRTPFAGFQHLSVSGSHNRAKRSLEFQMMNDAGEASIMASFNSFQLHVKTPFERFEEITWEVTKERDGVYKGEWRRNDNYVSLNIQREGRRNAFNVEISSEVNGWEFLGLTGRLDTDIYEAFLSGQRNERKVEISVTGKHDISSRFDVTIKTPYDNYSEVGGVIKYNRRRKTIDVNITSNSSNFKAILKFSGKGLQAELFVPNEQEPTVLNVNITAMNGIIEFSSRFDLLRSYKEAYNVETESSTFQLTHTIEINGVEVLSQEFMANPSDDMIHLEIHVRRGGRHTTIHIHKEAFSTATFLFKREMGGVEKEIKVEMTGQGELPTFGTMHFDIHNSFPAHPRHTTVHVEVDRRQVRKNVKIDITLPGRKLYSININYEISLRNMSHGDYTIGITTPTRDNAIWKNISGNWNLENTDQAAMTLNIGRLTYTATGKLGLLESDLILRAAGVAEDIYLQWRFLRNGDHRDYYLKAGRASRYGLLMLKGTIPNITNGDIEAKIKLPAPFQNEEFHCTSQWKRNSDGTIEASGDFNKGRVSGTHHFQYQRNAAERKGKLNLRITSNDPDFRLIEANVNYDVNRKLQGEVDIRVNDDINRINVDISNLALTRSRNTVDAELPTFLGRSGSLALTLEHDLSNNNNKYINAIARVGAREASLRSNWKRTSNFEQLEGKIEIQTLNYGAITISGKYDMSDLSNASVEAHYKRVTPSGEEKTGNIVWHRLKTDTHLESEVLLDSTLHFLSHVRAGLNVDFAEGFHINSALEWNEKAVNVDINIANNSVTGQITTPFTGFESMTGLITYSLAGRDKTVTLKAERGERKIDMTLTFAKKKGKRSLSLHLTTPYEVLRELNVEGNWNKQRATVTYSRNGQVVNLTGKAQLEASRSEFNFTFTTPQGKNIKVAGAYNVRDILRGQGSQPQKIAGFDLEVDDLDISMAVNGFRNDERVFAEIEGHSSLLGVNNFHLKLNSELNTQNRNGIFELTLNEFVFNIENQFERYQDNQGYYFRSKIESSLTPLPALVFGFGRKNDERIITVGYGEDKEITFSIKAKNHFLNGFSGFVDIPNFGYEGVKYEVDYKFSDDNTLVVELEAELGRDGQEVEAELVYNSDGVKARLSSPFTGRHSVRARRSISSDSFFSEIAYNDYKMSLRGGFQDDDIKRGAVLEGEVFGHKFLIDTLFQSEGINYSEGKLIIQTPFVGMEKMGGLFKISKQNLAFKAEAEVLLPFLNVPKITLDINLNQSEGIHGHIKTNILGQQIILRSDMDGHSLSQGLNGRVEIFTPFHYFSHVSLEGTIKTNMYDHLKAELKIVEPHTSHDLNIEYQLSQNKLSAEFSLASPTCASTDFEFTLEGFQAAHKKVEIRLGTNKLEAEYEISNSEFSFNVNSIYNNIPHQLSIEAHYPSINNLSGTLIATIQGVKNKINGELNIDGNHILGNVELESSLIEGERKLSFDLLIPTRSLRHGNIDFVFTTNVTHKFHCKVDFRSSVLVEVEVNTPLVQNFNAAFSLSGGSAELEIETPTATHNVSVNWRTTAKMPPSYMATVAAHSPLLRQPISFNILLDGGQVERLVKAVLKIGEVEHSMKGKVYFREDATGFSLNIETPFHQINKVVLEAGVQMGEIIKMHTIANFAEKENTFNVEYDTSRNSFKAVAKSPFLPTGQANVEATFTGSFDDFVISIAFMNARDTFSGRFTRKGNNINNNFTAKFELATPIPEFERVNGLFKYTNDEFINIIVSLDNPIPFRANAKFSNLEEEIKGNLTVNTSIRDWEFLEADFGVPLTEFAPHATLTLPGHKYGIAADYDSDLFSHKASLDLYLDDEIHNGSFALRNKAPYELGFVLDQCARFHLRTDSSFFVMLM</sequence>
<evidence type="ECO:0000256" key="8">
    <source>
        <dbReference type="PROSITE-ProRule" id="PRU00557"/>
    </source>
</evidence>
<name>A0AAE1EUM2_PETCI</name>
<keyword evidence="1" id="KW-0813">Transport</keyword>
<dbReference type="InterPro" id="IPR015819">
    <property type="entry name" value="Lipid_transp_b-sht_shell"/>
</dbReference>
<evidence type="ECO:0000313" key="10">
    <source>
        <dbReference type="EMBL" id="KAK3861716.1"/>
    </source>
</evidence>
<dbReference type="InterPro" id="IPR015255">
    <property type="entry name" value="Vitellinogen_open_b-sht"/>
</dbReference>
<keyword evidence="4" id="KW-0445">Lipid transport</keyword>
<keyword evidence="11" id="KW-1185">Reference proteome</keyword>
<dbReference type="Gene3D" id="2.20.50.20">
    <property type="entry name" value="Lipovitellin. Chain A, domain 3"/>
    <property type="match status" value="1"/>
</dbReference>
<dbReference type="GO" id="GO:0008289">
    <property type="term" value="F:lipid binding"/>
    <property type="evidence" value="ECO:0007669"/>
    <property type="project" value="UniProtKB-KW"/>
</dbReference>
<protein>
    <recommendedName>
        <fullName evidence="9">Vitellogenin domain-containing protein</fullName>
    </recommendedName>
</protein>
<gene>
    <name evidence="10" type="ORF">Pcinc_032352</name>
</gene>
<dbReference type="Gene3D" id="2.20.80.10">
    <property type="entry name" value="Lipovitellin-phosvitin complex, chain A, domain 4"/>
    <property type="match status" value="1"/>
</dbReference>
<evidence type="ECO:0000259" key="9">
    <source>
        <dbReference type="PROSITE" id="PS51211"/>
    </source>
</evidence>
<comment type="caution">
    <text evidence="10">The sequence shown here is derived from an EMBL/GenBank/DDBJ whole genome shotgun (WGS) entry which is preliminary data.</text>
</comment>
<comment type="caution">
    <text evidence="8">Lacks conserved residue(s) required for the propagation of feature annotation.</text>
</comment>
<dbReference type="SMART" id="SM00638">
    <property type="entry name" value="LPD_N"/>
    <property type="match status" value="1"/>
</dbReference>
<evidence type="ECO:0000256" key="6">
    <source>
        <dbReference type="ARBA" id="ARBA00023157"/>
    </source>
</evidence>
<organism evidence="10 11">
    <name type="scientific">Petrolisthes cinctipes</name>
    <name type="common">Flat porcelain crab</name>
    <dbReference type="NCBI Taxonomy" id="88211"/>
    <lineage>
        <taxon>Eukaryota</taxon>
        <taxon>Metazoa</taxon>
        <taxon>Ecdysozoa</taxon>
        <taxon>Arthropoda</taxon>
        <taxon>Crustacea</taxon>
        <taxon>Multicrustacea</taxon>
        <taxon>Malacostraca</taxon>
        <taxon>Eumalacostraca</taxon>
        <taxon>Eucarida</taxon>
        <taxon>Decapoda</taxon>
        <taxon>Pleocyemata</taxon>
        <taxon>Anomura</taxon>
        <taxon>Galatheoidea</taxon>
        <taxon>Porcellanidae</taxon>
        <taxon>Petrolisthes</taxon>
    </lineage>
</organism>
<dbReference type="PANTHER" id="PTHR23345:SF15">
    <property type="entry name" value="VITELLOGENIN 1-RELATED"/>
    <property type="match status" value="1"/>
</dbReference>
<keyword evidence="7" id="KW-0325">Glycoprotein</keyword>
<proteinExistence type="predicted"/>